<evidence type="ECO:0000313" key="1">
    <source>
        <dbReference type="EMBL" id="KZT28596.1"/>
    </source>
</evidence>
<dbReference type="Proteomes" id="UP000076761">
    <property type="component" value="Unassembled WGS sequence"/>
</dbReference>
<dbReference type="EMBL" id="KV425557">
    <property type="protein sequence ID" value="KZT28596.1"/>
    <property type="molecule type" value="Genomic_DNA"/>
</dbReference>
<protein>
    <submittedName>
        <fullName evidence="1">Uncharacterized protein</fullName>
    </submittedName>
</protein>
<evidence type="ECO:0000313" key="2">
    <source>
        <dbReference type="Proteomes" id="UP000076761"/>
    </source>
</evidence>
<reference evidence="1 2" key="1">
    <citation type="journal article" date="2016" name="Mol. Biol. Evol.">
        <title>Comparative Genomics of Early-Diverging Mushroom-Forming Fungi Provides Insights into the Origins of Lignocellulose Decay Capabilities.</title>
        <authorList>
            <person name="Nagy L.G."/>
            <person name="Riley R."/>
            <person name="Tritt A."/>
            <person name="Adam C."/>
            <person name="Daum C."/>
            <person name="Floudas D."/>
            <person name="Sun H."/>
            <person name="Yadav J.S."/>
            <person name="Pangilinan J."/>
            <person name="Larsson K.H."/>
            <person name="Matsuura K."/>
            <person name="Barry K."/>
            <person name="Labutti K."/>
            <person name="Kuo R."/>
            <person name="Ohm R.A."/>
            <person name="Bhattacharya S.S."/>
            <person name="Shirouzu T."/>
            <person name="Yoshinaga Y."/>
            <person name="Martin F.M."/>
            <person name="Grigoriev I.V."/>
            <person name="Hibbett D.S."/>
        </authorList>
    </citation>
    <scope>NUCLEOTIDE SEQUENCE [LARGE SCALE GENOMIC DNA]</scope>
    <source>
        <strain evidence="1 2">HHB14362 ss-1</strain>
    </source>
</reference>
<dbReference type="AlphaFoldDB" id="A0A165URQ9"/>
<gene>
    <name evidence="1" type="ORF">NEOLEDRAFT_859860</name>
</gene>
<dbReference type="InParanoid" id="A0A165URQ9"/>
<dbReference type="OrthoDB" id="1861185at2759"/>
<accession>A0A165URQ9</accession>
<sequence length="210" mass="23257">MDLSAVSGLTTAQRAMLKKANILSASDVLLLSIAELVKKCKMTPADADAIRDRVCKAYRKPTSLLEEVAHHGQETFTTGDARLDQVLGGGYTTGMLWELTGEREDTICSAGFTFCSTTPGVARLMCLSLLSNDFFQITNEQDSPNTRRESWPVVRALWPLRHPHLDNTHLARAYPCIIRDISRFSQTTIDRGSEARETSGYRCSNGTLPF</sequence>
<name>A0A165URQ9_9AGAM</name>
<organism evidence="1 2">
    <name type="scientific">Neolentinus lepideus HHB14362 ss-1</name>
    <dbReference type="NCBI Taxonomy" id="1314782"/>
    <lineage>
        <taxon>Eukaryota</taxon>
        <taxon>Fungi</taxon>
        <taxon>Dikarya</taxon>
        <taxon>Basidiomycota</taxon>
        <taxon>Agaricomycotina</taxon>
        <taxon>Agaricomycetes</taxon>
        <taxon>Gloeophyllales</taxon>
        <taxon>Gloeophyllaceae</taxon>
        <taxon>Neolentinus</taxon>
    </lineage>
</organism>
<proteinExistence type="predicted"/>
<keyword evidence="2" id="KW-1185">Reference proteome</keyword>